<protein>
    <submittedName>
        <fullName evidence="1">Uncharacterized protein</fullName>
    </submittedName>
</protein>
<dbReference type="EMBL" id="JASCZI010152849">
    <property type="protein sequence ID" value="MED6176754.1"/>
    <property type="molecule type" value="Genomic_DNA"/>
</dbReference>
<keyword evidence="2" id="KW-1185">Reference proteome</keyword>
<gene>
    <name evidence="1" type="ORF">PIB30_091299</name>
</gene>
<reference evidence="1 2" key="1">
    <citation type="journal article" date="2023" name="Plants (Basel)">
        <title>Bridging the Gap: Combining Genomics and Transcriptomics Approaches to Understand Stylosanthes scabra, an Orphan Legume from the Brazilian Caatinga.</title>
        <authorList>
            <person name="Ferreira-Neto J.R.C."/>
            <person name="da Silva M.D."/>
            <person name="Binneck E."/>
            <person name="de Melo N.F."/>
            <person name="da Silva R.H."/>
            <person name="de Melo A.L.T.M."/>
            <person name="Pandolfi V."/>
            <person name="Bustamante F.O."/>
            <person name="Brasileiro-Vidal A.C."/>
            <person name="Benko-Iseppon A.M."/>
        </authorList>
    </citation>
    <scope>NUCLEOTIDE SEQUENCE [LARGE SCALE GENOMIC DNA]</scope>
    <source>
        <tissue evidence="1">Leaves</tissue>
    </source>
</reference>
<sequence>RQNTGYLSSGMAPSPTYLGARIVIRERRSEYAVFSDSSSNQSSSTYSVSHGSDGGISLVGRLPVCLVRAIGANDEE</sequence>
<evidence type="ECO:0000313" key="1">
    <source>
        <dbReference type="EMBL" id="MED6176754.1"/>
    </source>
</evidence>
<evidence type="ECO:0000313" key="2">
    <source>
        <dbReference type="Proteomes" id="UP001341840"/>
    </source>
</evidence>
<proteinExistence type="predicted"/>
<comment type="caution">
    <text evidence="1">The sequence shown here is derived from an EMBL/GenBank/DDBJ whole genome shotgun (WGS) entry which is preliminary data.</text>
</comment>
<dbReference type="Proteomes" id="UP001341840">
    <property type="component" value="Unassembled WGS sequence"/>
</dbReference>
<accession>A0ABU6VUD4</accession>
<name>A0ABU6VUD4_9FABA</name>
<organism evidence="1 2">
    <name type="scientific">Stylosanthes scabra</name>
    <dbReference type="NCBI Taxonomy" id="79078"/>
    <lineage>
        <taxon>Eukaryota</taxon>
        <taxon>Viridiplantae</taxon>
        <taxon>Streptophyta</taxon>
        <taxon>Embryophyta</taxon>
        <taxon>Tracheophyta</taxon>
        <taxon>Spermatophyta</taxon>
        <taxon>Magnoliopsida</taxon>
        <taxon>eudicotyledons</taxon>
        <taxon>Gunneridae</taxon>
        <taxon>Pentapetalae</taxon>
        <taxon>rosids</taxon>
        <taxon>fabids</taxon>
        <taxon>Fabales</taxon>
        <taxon>Fabaceae</taxon>
        <taxon>Papilionoideae</taxon>
        <taxon>50 kb inversion clade</taxon>
        <taxon>dalbergioids sensu lato</taxon>
        <taxon>Dalbergieae</taxon>
        <taxon>Pterocarpus clade</taxon>
        <taxon>Stylosanthes</taxon>
    </lineage>
</organism>
<feature type="non-terminal residue" evidence="1">
    <location>
        <position position="1"/>
    </location>
</feature>